<accession>A0A0E9WWF6</accession>
<dbReference type="AlphaFoldDB" id="A0A0E9WWF6"/>
<sequence>MARASMASLMDSHSSSPDELRSPGPPLFPVNSLMLEGLLTPRSSQICVKISTVTSGWALKKCRTLLGCWMRFLAACSGEVKRLLRVPWKSLKLLEPSSSSYDWLGMMACCFDTQTLSFCPNRKLLFKWVMARSTA</sequence>
<reference evidence="2" key="1">
    <citation type="submission" date="2014-11" db="EMBL/GenBank/DDBJ databases">
        <authorList>
            <person name="Amaro Gonzalez C."/>
        </authorList>
    </citation>
    <scope>NUCLEOTIDE SEQUENCE</scope>
</reference>
<evidence type="ECO:0000256" key="1">
    <source>
        <dbReference type="SAM" id="MobiDB-lite"/>
    </source>
</evidence>
<proteinExistence type="predicted"/>
<evidence type="ECO:0000313" key="2">
    <source>
        <dbReference type="EMBL" id="JAH93955.1"/>
    </source>
</evidence>
<reference evidence="2" key="2">
    <citation type="journal article" date="2015" name="Fish Shellfish Immunol.">
        <title>Early steps in the European eel (Anguilla anguilla)-Vibrio vulnificus interaction in the gills: Role of the RtxA13 toxin.</title>
        <authorList>
            <person name="Callol A."/>
            <person name="Pajuelo D."/>
            <person name="Ebbesson L."/>
            <person name="Teles M."/>
            <person name="MacKenzie S."/>
            <person name="Amaro C."/>
        </authorList>
    </citation>
    <scope>NUCLEOTIDE SEQUENCE</scope>
</reference>
<name>A0A0E9WWF6_ANGAN</name>
<organism evidence="2">
    <name type="scientific">Anguilla anguilla</name>
    <name type="common">European freshwater eel</name>
    <name type="synonym">Muraena anguilla</name>
    <dbReference type="NCBI Taxonomy" id="7936"/>
    <lineage>
        <taxon>Eukaryota</taxon>
        <taxon>Metazoa</taxon>
        <taxon>Chordata</taxon>
        <taxon>Craniata</taxon>
        <taxon>Vertebrata</taxon>
        <taxon>Euteleostomi</taxon>
        <taxon>Actinopterygii</taxon>
        <taxon>Neopterygii</taxon>
        <taxon>Teleostei</taxon>
        <taxon>Anguilliformes</taxon>
        <taxon>Anguillidae</taxon>
        <taxon>Anguilla</taxon>
    </lineage>
</organism>
<protein>
    <submittedName>
        <fullName evidence="2">Uncharacterized protein</fullName>
    </submittedName>
</protein>
<dbReference type="EMBL" id="GBXM01014622">
    <property type="protein sequence ID" value="JAH93955.1"/>
    <property type="molecule type" value="Transcribed_RNA"/>
</dbReference>
<feature type="region of interest" description="Disordered" evidence="1">
    <location>
        <begin position="1"/>
        <end position="24"/>
    </location>
</feature>
<feature type="compositionally biased region" description="Low complexity" evidence="1">
    <location>
        <begin position="1"/>
        <end position="15"/>
    </location>
</feature>